<comment type="caution">
    <text evidence="2">The sequence shown here is derived from an EMBL/GenBank/DDBJ whole genome shotgun (WGS) entry which is preliminary data.</text>
</comment>
<sequence>MKQGTKYIKRRNSLFSGKSQPVHPRHIAIFTPQTKPRPAVQDITCMNTRSIISLSSFVLLVFVGLIILGLWGCPQYKVYSQRMEGEALLAHAQASKEVAVAEARAKMESAAMLAAADTIRAHGVARSNQIIGESLRNNEAYLHWLWIDNIDKNPQAVIYVPTEANLPILEAGRRPWLRDTTSRK</sequence>
<reference evidence="2 3" key="1">
    <citation type="submission" date="2019-06" db="EMBL/GenBank/DDBJ databases">
        <title>Sorghum-associated microbial communities from plants grown in Nebraska, USA.</title>
        <authorList>
            <person name="Schachtman D."/>
        </authorList>
    </citation>
    <scope>NUCLEOTIDE SEQUENCE [LARGE SCALE GENOMIC DNA]</scope>
    <source>
        <strain evidence="2 3">1209</strain>
    </source>
</reference>
<keyword evidence="1" id="KW-0472">Membrane</keyword>
<dbReference type="AlphaFoldDB" id="A0A561P3C7"/>
<keyword evidence="1" id="KW-1133">Transmembrane helix</keyword>
<organism evidence="2 3">
    <name type="scientific">Chitinophaga polysaccharea</name>
    <dbReference type="NCBI Taxonomy" id="1293035"/>
    <lineage>
        <taxon>Bacteria</taxon>
        <taxon>Pseudomonadati</taxon>
        <taxon>Bacteroidota</taxon>
        <taxon>Chitinophagia</taxon>
        <taxon>Chitinophagales</taxon>
        <taxon>Chitinophagaceae</taxon>
        <taxon>Chitinophaga</taxon>
    </lineage>
</organism>
<accession>A0A561P3C7</accession>
<dbReference type="Proteomes" id="UP000320811">
    <property type="component" value="Unassembled WGS sequence"/>
</dbReference>
<feature type="transmembrane region" description="Helical" evidence="1">
    <location>
        <begin position="51"/>
        <end position="72"/>
    </location>
</feature>
<evidence type="ECO:0000313" key="2">
    <source>
        <dbReference type="EMBL" id="TWF32626.1"/>
    </source>
</evidence>
<protein>
    <recommendedName>
        <fullName evidence="4">Membrane protease subunit</fullName>
    </recommendedName>
</protein>
<gene>
    <name evidence="2" type="ORF">FHW36_1142</name>
</gene>
<keyword evidence="3" id="KW-1185">Reference proteome</keyword>
<name>A0A561P3C7_9BACT</name>
<proteinExistence type="predicted"/>
<keyword evidence="1" id="KW-0812">Transmembrane</keyword>
<evidence type="ECO:0000313" key="3">
    <source>
        <dbReference type="Proteomes" id="UP000320811"/>
    </source>
</evidence>
<dbReference type="EMBL" id="VIWO01000014">
    <property type="protein sequence ID" value="TWF32626.1"/>
    <property type="molecule type" value="Genomic_DNA"/>
</dbReference>
<evidence type="ECO:0000256" key="1">
    <source>
        <dbReference type="SAM" id="Phobius"/>
    </source>
</evidence>
<evidence type="ECO:0008006" key="4">
    <source>
        <dbReference type="Google" id="ProtNLM"/>
    </source>
</evidence>